<dbReference type="Pfam" id="PF00106">
    <property type="entry name" value="adh_short"/>
    <property type="match status" value="1"/>
</dbReference>
<evidence type="ECO:0000256" key="2">
    <source>
        <dbReference type="ARBA" id="ARBA00023002"/>
    </source>
</evidence>
<dbReference type="InterPro" id="IPR036291">
    <property type="entry name" value="NAD(P)-bd_dom_sf"/>
</dbReference>
<dbReference type="PRINTS" id="PR00081">
    <property type="entry name" value="GDHRDH"/>
</dbReference>
<protein>
    <submittedName>
        <fullName evidence="4">Short-subunit dehydrogenase</fullName>
    </submittedName>
</protein>
<dbReference type="RefSeq" id="WP_130414925.1">
    <property type="nucleotide sequence ID" value="NZ_SHKX01000014.1"/>
</dbReference>
<comment type="similarity">
    <text evidence="1 3">Belongs to the short-chain dehydrogenases/reductases (SDR) family.</text>
</comment>
<dbReference type="GO" id="GO:0016491">
    <property type="term" value="F:oxidoreductase activity"/>
    <property type="evidence" value="ECO:0007669"/>
    <property type="project" value="UniProtKB-KW"/>
</dbReference>
<dbReference type="CDD" id="cd05233">
    <property type="entry name" value="SDR_c"/>
    <property type="match status" value="1"/>
</dbReference>
<evidence type="ECO:0000313" key="5">
    <source>
        <dbReference type="Proteomes" id="UP000292423"/>
    </source>
</evidence>
<dbReference type="Gene3D" id="3.40.50.720">
    <property type="entry name" value="NAD(P)-binding Rossmann-like Domain"/>
    <property type="match status" value="1"/>
</dbReference>
<evidence type="ECO:0000313" key="4">
    <source>
        <dbReference type="EMBL" id="RZU38251.1"/>
    </source>
</evidence>
<name>A0A4Q7YN65_9GAMM</name>
<dbReference type="PRINTS" id="PR00080">
    <property type="entry name" value="SDRFAMILY"/>
</dbReference>
<organism evidence="4 5">
    <name type="scientific">Fluviicoccus keumensis</name>
    <dbReference type="NCBI Taxonomy" id="1435465"/>
    <lineage>
        <taxon>Bacteria</taxon>
        <taxon>Pseudomonadati</taxon>
        <taxon>Pseudomonadota</taxon>
        <taxon>Gammaproteobacteria</taxon>
        <taxon>Moraxellales</taxon>
        <taxon>Moraxellaceae</taxon>
        <taxon>Fluviicoccus</taxon>
    </lineage>
</organism>
<dbReference type="OrthoDB" id="9810734at2"/>
<dbReference type="EMBL" id="SHKX01000014">
    <property type="protein sequence ID" value="RZU38251.1"/>
    <property type="molecule type" value="Genomic_DNA"/>
</dbReference>
<keyword evidence="2" id="KW-0560">Oxidoreductase</keyword>
<keyword evidence="5" id="KW-1185">Reference proteome</keyword>
<evidence type="ECO:0000256" key="3">
    <source>
        <dbReference type="RuleBase" id="RU000363"/>
    </source>
</evidence>
<dbReference type="Proteomes" id="UP000292423">
    <property type="component" value="Unassembled WGS sequence"/>
</dbReference>
<dbReference type="AlphaFoldDB" id="A0A4Q7YN65"/>
<comment type="caution">
    <text evidence="4">The sequence shown here is derived from an EMBL/GenBank/DDBJ whole genome shotgun (WGS) entry which is preliminary data.</text>
</comment>
<dbReference type="GO" id="GO:0016020">
    <property type="term" value="C:membrane"/>
    <property type="evidence" value="ECO:0007669"/>
    <property type="project" value="TreeGrafter"/>
</dbReference>
<dbReference type="SUPFAM" id="SSF51735">
    <property type="entry name" value="NAD(P)-binding Rossmann-fold domains"/>
    <property type="match status" value="1"/>
</dbReference>
<reference evidence="4 5" key="1">
    <citation type="submission" date="2019-02" db="EMBL/GenBank/DDBJ databases">
        <title>Genomic Encyclopedia of Type Strains, Phase IV (KMG-IV): sequencing the most valuable type-strain genomes for metagenomic binning, comparative biology and taxonomic classification.</title>
        <authorList>
            <person name="Goeker M."/>
        </authorList>
    </citation>
    <scope>NUCLEOTIDE SEQUENCE [LARGE SCALE GENOMIC DNA]</scope>
    <source>
        <strain evidence="4 5">DSM 105135</strain>
    </source>
</reference>
<evidence type="ECO:0000256" key="1">
    <source>
        <dbReference type="ARBA" id="ARBA00006484"/>
    </source>
</evidence>
<dbReference type="PANTHER" id="PTHR44196:SF1">
    <property type="entry name" value="DEHYDROGENASE_REDUCTASE SDR FAMILY MEMBER 7B"/>
    <property type="match status" value="1"/>
</dbReference>
<dbReference type="InterPro" id="IPR002347">
    <property type="entry name" value="SDR_fam"/>
</dbReference>
<accession>A0A4Q7YN65</accession>
<sequence length="294" mass="32527">MSAAPDQYTPPAWTRPLAWFTNPHGLNDDRRLREAVQGKTVMVTGASFGIGEATAKRLASMGAKVLLVARTQDKLEVVAQAIRAAGGEAVVYAVDLSKPHDAAALAERVLKEHGHLDILLNNAGRSIRRSIHESYDRFHDFERTMAINYLGPVQLVLGFIPSMRARKQGQIINISTWGVKIPPGANWAAYQASKAAFDVWLRSVSTEIKPDGIDVTSIYPAVVYTRMSAPTKALHHMPGMSVEEAAHVIERAIVERPDDISPPWLWGMQVASVTLSKPVRWLMQKTYRPAFTKR</sequence>
<dbReference type="PANTHER" id="PTHR44196">
    <property type="entry name" value="DEHYDROGENASE/REDUCTASE SDR FAMILY MEMBER 7B"/>
    <property type="match status" value="1"/>
</dbReference>
<proteinExistence type="inferred from homology"/>
<gene>
    <name evidence="4" type="ORF">EV700_2830</name>
</gene>